<evidence type="ECO:0000313" key="10">
    <source>
        <dbReference type="EMBL" id="MFC0390259.1"/>
    </source>
</evidence>
<dbReference type="InterPro" id="IPR006102">
    <property type="entry name" value="Ig-like_GH2"/>
</dbReference>
<dbReference type="InterPro" id="IPR008979">
    <property type="entry name" value="Galactose-bd-like_sf"/>
</dbReference>
<dbReference type="InterPro" id="IPR050887">
    <property type="entry name" value="Beta-mannosidase_GH2"/>
</dbReference>
<dbReference type="Proteomes" id="UP001589818">
    <property type="component" value="Unassembled WGS sequence"/>
</dbReference>
<evidence type="ECO:0000259" key="9">
    <source>
        <dbReference type="Pfam" id="PF22666"/>
    </source>
</evidence>
<proteinExistence type="inferred from homology"/>
<dbReference type="Pfam" id="PF02836">
    <property type="entry name" value="Glyco_hydro_2_C"/>
    <property type="match status" value="1"/>
</dbReference>
<reference evidence="10 11" key="1">
    <citation type="submission" date="2024-09" db="EMBL/GenBank/DDBJ databases">
        <authorList>
            <person name="Sun Q."/>
            <person name="Mori K."/>
        </authorList>
    </citation>
    <scope>NUCLEOTIDE SEQUENCE [LARGE SCALE GENOMIC DNA]</scope>
    <source>
        <strain evidence="10 11">CCM 4839</strain>
    </source>
</reference>
<dbReference type="Pfam" id="PF22666">
    <property type="entry name" value="Glyco_hydro_2_N2"/>
    <property type="match status" value="1"/>
</dbReference>
<keyword evidence="5 10" id="KW-0378">Hydrolase</keyword>
<dbReference type="GO" id="GO:0016787">
    <property type="term" value="F:hydrolase activity"/>
    <property type="evidence" value="ECO:0007669"/>
    <property type="project" value="UniProtKB-KW"/>
</dbReference>
<comment type="catalytic activity">
    <reaction evidence="1">
        <text>Hydrolysis of terminal, non-reducing beta-D-mannose residues in beta-D-mannosides.</text>
        <dbReference type="EC" id="3.2.1.25"/>
    </reaction>
</comment>
<dbReference type="InterPro" id="IPR006103">
    <property type="entry name" value="Glyco_hydro_2_cat"/>
</dbReference>
<dbReference type="SUPFAM" id="SSF49785">
    <property type="entry name" value="Galactose-binding domain-like"/>
    <property type="match status" value="1"/>
</dbReference>
<dbReference type="PANTHER" id="PTHR43730">
    <property type="entry name" value="BETA-MANNOSIDASE"/>
    <property type="match status" value="1"/>
</dbReference>
<dbReference type="InterPro" id="IPR013783">
    <property type="entry name" value="Ig-like_fold"/>
</dbReference>
<evidence type="ECO:0000256" key="1">
    <source>
        <dbReference type="ARBA" id="ARBA00000829"/>
    </source>
</evidence>
<name>A0ABV6J2Z9_9BACL</name>
<dbReference type="Pfam" id="PF00703">
    <property type="entry name" value="Glyco_hydro_2"/>
    <property type="match status" value="1"/>
</dbReference>
<dbReference type="Gene3D" id="2.60.40.10">
    <property type="entry name" value="Immunoglobulins"/>
    <property type="match status" value="1"/>
</dbReference>
<dbReference type="SUPFAM" id="SSF49303">
    <property type="entry name" value="beta-Galactosidase/glucuronidase domain"/>
    <property type="match status" value="1"/>
</dbReference>
<evidence type="ECO:0000259" key="8">
    <source>
        <dbReference type="Pfam" id="PF02836"/>
    </source>
</evidence>
<dbReference type="InterPro" id="IPR036156">
    <property type="entry name" value="Beta-gal/glucu_dom_sf"/>
</dbReference>
<comment type="caution">
    <text evidence="10">The sequence shown here is derived from an EMBL/GenBank/DDBJ whole genome shotgun (WGS) entry which is preliminary data.</text>
</comment>
<dbReference type="SUPFAM" id="SSF51445">
    <property type="entry name" value="(Trans)glycosidases"/>
    <property type="match status" value="1"/>
</dbReference>
<keyword evidence="6" id="KW-0326">Glycosidase</keyword>
<protein>
    <recommendedName>
        <fullName evidence="3">beta-mannosidase</fullName>
        <ecNumber evidence="3">3.2.1.25</ecNumber>
    </recommendedName>
</protein>
<dbReference type="EC" id="3.2.1.25" evidence="3"/>
<evidence type="ECO:0000256" key="5">
    <source>
        <dbReference type="ARBA" id="ARBA00022801"/>
    </source>
</evidence>
<evidence type="ECO:0000256" key="4">
    <source>
        <dbReference type="ARBA" id="ARBA00022729"/>
    </source>
</evidence>
<accession>A0ABV6J2Z9</accession>
<keyword evidence="11" id="KW-1185">Reference proteome</keyword>
<dbReference type="InterPro" id="IPR054593">
    <property type="entry name" value="Beta-mannosidase-like_N2"/>
</dbReference>
<evidence type="ECO:0000256" key="3">
    <source>
        <dbReference type="ARBA" id="ARBA00012754"/>
    </source>
</evidence>
<feature type="domain" description="Glycoside hydrolase family 2 immunoglobulin-like beta-sandwich" evidence="7">
    <location>
        <begin position="219"/>
        <end position="312"/>
    </location>
</feature>
<dbReference type="Gene3D" id="3.20.20.80">
    <property type="entry name" value="Glycosidases"/>
    <property type="match status" value="1"/>
</dbReference>
<dbReference type="PANTHER" id="PTHR43730:SF1">
    <property type="entry name" value="BETA-MANNOSIDASE"/>
    <property type="match status" value="1"/>
</dbReference>
<feature type="domain" description="Beta-mannosidase-like galactose-binding" evidence="9">
    <location>
        <begin position="39"/>
        <end position="190"/>
    </location>
</feature>
<dbReference type="InterPro" id="IPR017853">
    <property type="entry name" value="GH"/>
</dbReference>
<feature type="domain" description="Glycoside hydrolase family 2 catalytic" evidence="8">
    <location>
        <begin position="331"/>
        <end position="485"/>
    </location>
</feature>
<sequence length="868" mass="96115">MEKGREAYLELNEKWELSGFYPGFWAFGKSMELGLELKGVVPWIPASVPGSIHWDLHRAGYLPDPYFGANAAACEWVNARDWMYRTSFQADPSWAGKRIRLVLEGVDHSARVLLNGKECGGHTGMFKPGLIELPQDSLRLGESNTLAIVLERSPEGVAQLGRTDEVDHLKSRFGYKWDFCPRLVHIGLWKKVGLKISDWCSLDHVGYEAVPTADGAGLLKVNAVVESINSGLVRLEAELYDPDGKPVGSELYEGTVNPGLQTIRLHLPVEAVRLWWPNGYGDQPLYRVVVKLHHPDSTSNISDKDTASVGFRMLSFHANPGAPADALAYTVAVNGKAIYMKGWNWVPADQLYGRDTADKLRRLISLAKQANVNLLRIWGGGLIETELFYSLCDQAGILIWQEMMQSSSGFNNEPSAAPAFLHTLYDTMRHVIRERSSHPSLAIWCGGNELTEGGHLDSRMKPLTDRHPNMQLLRNLVSDLDDTRYFLPTSPSGPTFFLSAEDAGKGIMYDVHGPWKHSGEEGHYKLYNASDALLHSEYGGDGFASPESLRRFLPPERLSPEQSGSIEWQQHGYEYWNMDDQLQSLFGGPFDTLARMSEAAQWLQAEGIRYAVEANRRRAPHCSGSLLWQFNEPYPNVSCTSSVDYYGDPKLAYSWVARANRNRHILLRYEAVAYLPGEDFTGSVFLTRDGEGADGSIQVEWIALDASGRGLAAGDFTVGEAPEAEAVLAGEMVFKVPAADVFVVRLKARDAKNCQLVADNEYTFAVKADEKAPPLEAFRSLAATALRWETAVENGGTRVTVTNTGDTAALFVRVRGLEVEAEADGASQTTPSRPLNDGFVVLPGETDSCHVEGVLPEERRWLVTYLNG</sequence>
<evidence type="ECO:0000256" key="2">
    <source>
        <dbReference type="ARBA" id="ARBA00007401"/>
    </source>
</evidence>
<evidence type="ECO:0000256" key="6">
    <source>
        <dbReference type="ARBA" id="ARBA00023295"/>
    </source>
</evidence>
<dbReference type="EMBL" id="JBHLVF010000006">
    <property type="protein sequence ID" value="MFC0390259.1"/>
    <property type="molecule type" value="Genomic_DNA"/>
</dbReference>
<organism evidence="10 11">
    <name type="scientific">Paenibacillus mendelii</name>
    <dbReference type="NCBI Taxonomy" id="206163"/>
    <lineage>
        <taxon>Bacteria</taxon>
        <taxon>Bacillati</taxon>
        <taxon>Bacillota</taxon>
        <taxon>Bacilli</taxon>
        <taxon>Bacillales</taxon>
        <taxon>Paenibacillaceae</taxon>
        <taxon>Paenibacillus</taxon>
    </lineage>
</organism>
<dbReference type="Gene3D" id="2.60.120.260">
    <property type="entry name" value="Galactose-binding domain-like"/>
    <property type="match status" value="1"/>
</dbReference>
<evidence type="ECO:0000259" key="7">
    <source>
        <dbReference type="Pfam" id="PF00703"/>
    </source>
</evidence>
<keyword evidence="4" id="KW-0732">Signal</keyword>
<dbReference type="RefSeq" id="WP_204819147.1">
    <property type="nucleotide sequence ID" value="NZ_JANHOF010000003.1"/>
</dbReference>
<comment type="similarity">
    <text evidence="2">Belongs to the glycosyl hydrolase 2 family.</text>
</comment>
<evidence type="ECO:0000313" key="11">
    <source>
        <dbReference type="Proteomes" id="UP001589818"/>
    </source>
</evidence>
<gene>
    <name evidence="10" type="ORF">ACFFJ8_02600</name>
</gene>